<dbReference type="EMBL" id="JBBJCI010000015">
    <property type="protein sequence ID" value="KAK7254837.1"/>
    <property type="molecule type" value="Genomic_DNA"/>
</dbReference>
<feature type="compositionally biased region" description="Low complexity" evidence="1">
    <location>
        <begin position="89"/>
        <end position="101"/>
    </location>
</feature>
<feature type="signal peptide" evidence="2">
    <location>
        <begin position="1"/>
        <end position="23"/>
    </location>
</feature>
<gene>
    <name evidence="3" type="ORF">SO694_00134073</name>
</gene>
<feature type="compositionally biased region" description="Basic residues" evidence="1">
    <location>
        <begin position="75"/>
        <end position="88"/>
    </location>
</feature>
<name>A0ABR1GFV0_AURAN</name>
<comment type="caution">
    <text evidence="3">The sequence shown here is derived from an EMBL/GenBank/DDBJ whole genome shotgun (WGS) entry which is preliminary data.</text>
</comment>
<evidence type="ECO:0000313" key="3">
    <source>
        <dbReference type="EMBL" id="KAK7254837.1"/>
    </source>
</evidence>
<proteinExistence type="predicted"/>
<feature type="region of interest" description="Disordered" evidence="1">
    <location>
        <begin position="245"/>
        <end position="277"/>
    </location>
</feature>
<evidence type="ECO:0000256" key="1">
    <source>
        <dbReference type="SAM" id="MobiDB-lite"/>
    </source>
</evidence>
<keyword evidence="2" id="KW-0732">Signal</keyword>
<feature type="compositionally biased region" description="Low complexity" evidence="1">
    <location>
        <begin position="251"/>
        <end position="264"/>
    </location>
</feature>
<reference evidence="3 4" key="1">
    <citation type="submission" date="2024-03" db="EMBL/GenBank/DDBJ databases">
        <title>Aureococcus anophagefferens CCMP1851 and Kratosvirus quantuckense: Draft genome of a second virus-susceptible host strain in the model system.</title>
        <authorList>
            <person name="Chase E."/>
            <person name="Truchon A.R."/>
            <person name="Schepens W."/>
            <person name="Wilhelm S.W."/>
        </authorList>
    </citation>
    <scope>NUCLEOTIDE SEQUENCE [LARGE SCALE GENOMIC DNA]</scope>
    <source>
        <strain evidence="3 4">CCMP1851</strain>
    </source>
</reference>
<feature type="compositionally biased region" description="Basic residues" evidence="1">
    <location>
        <begin position="265"/>
        <end position="277"/>
    </location>
</feature>
<organism evidence="3 4">
    <name type="scientific">Aureococcus anophagefferens</name>
    <name type="common">Harmful bloom alga</name>
    <dbReference type="NCBI Taxonomy" id="44056"/>
    <lineage>
        <taxon>Eukaryota</taxon>
        <taxon>Sar</taxon>
        <taxon>Stramenopiles</taxon>
        <taxon>Ochrophyta</taxon>
        <taxon>Pelagophyceae</taxon>
        <taxon>Pelagomonadales</taxon>
        <taxon>Pelagomonadaceae</taxon>
        <taxon>Aureococcus</taxon>
    </lineage>
</organism>
<sequence length="277" mass="28718">MPRVRLVVALSAFAAASLERASTLEEWLGAMTLDPGVDFETTIAGTSLEITDLTCEDLKITGALAAAYEARARARPSRASRPSARARTRPWTSASTSAPTARRADDAAIGRGDARWPSAREARGDALGSLLDGFTDAIVGFYDEQIADAICAALAGAVSADLTGISPSCGGRRAGDADAARALAETFDAAPAYVDWAHLLANGTGPGAAVARAPRTACAEAARLAATSSGCSWTSARGWACRSRRKRRWTSAASASPRSAARPGGARRARCPSPTRR</sequence>
<keyword evidence="4" id="KW-1185">Reference proteome</keyword>
<protein>
    <submittedName>
        <fullName evidence="3">Uncharacterized protein</fullName>
    </submittedName>
</protein>
<evidence type="ECO:0000313" key="4">
    <source>
        <dbReference type="Proteomes" id="UP001363151"/>
    </source>
</evidence>
<evidence type="ECO:0000256" key="2">
    <source>
        <dbReference type="SAM" id="SignalP"/>
    </source>
</evidence>
<dbReference type="Proteomes" id="UP001363151">
    <property type="component" value="Unassembled WGS sequence"/>
</dbReference>
<accession>A0ABR1GFV0</accession>
<feature type="chain" id="PRO_5045358075" evidence="2">
    <location>
        <begin position="24"/>
        <end position="277"/>
    </location>
</feature>
<feature type="region of interest" description="Disordered" evidence="1">
    <location>
        <begin position="75"/>
        <end position="107"/>
    </location>
</feature>